<evidence type="ECO:0000256" key="4">
    <source>
        <dbReference type="ARBA" id="ARBA00023014"/>
    </source>
</evidence>
<accession>A0A1W1EFY4</accession>
<dbReference type="GO" id="GO:0051539">
    <property type="term" value="F:4 iron, 4 sulfur cluster binding"/>
    <property type="evidence" value="ECO:0007669"/>
    <property type="project" value="UniProtKB-KW"/>
</dbReference>
<dbReference type="PANTHER" id="PTHR24960:SF79">
    <property type="entry name" value="PHOTOSYSTEM I IRON-SULFUR CENTER"/>
    <property type="match status" value="1"/>
</dbReference>
<dbReference type="InterPro" id="IPR017896">
    <property type="entry name" value="4Fe4S_Fe-S-bd"/>
</dbReference>
<keyword evidence="1" id="KW-0004">4Fe-4S</keyword>
<protein>
    <submittedName>
        <fullName evidence="6">Iron-sulfur cluster-binding protein</fullName>
    </submittedName>
</protein>
<dbReference type="PROSITE" id="PS00198">
    <property type="entry name" value="4FE4S_FER_1"/>
    <property type="match status" value="2"/>
</dbReference>
<evidence type="ECO:0000259" key="5">
    <source>
        <dbReference type="PROSITE" id="PS51379"/>
    </source>
</evidence>
<feature type="domain" description="4Fe-4S ferredoxin-type" evidence="5">
    <location>
        <begin position="451"/>
        <end position="481"/>
    </location>
</feature>
<reference evidence="6" key="1">
    <citation type="submission" date="2016-10" db="EMBL/GenBank/DDBJ databases">
        <authorList>
            <person name="de Groot N.N."/>
        </authorList>
    </citation>
    <scope>NUCLEOTIDE SEQUENCE</scope>
</reference>
<proteinExistence type="predicted"/>
<keyword evidence="4" id="KW-0411">Iron-sulfur</keyword>
<dbReference type="Gene3D" id="3.30.70.20">
    <property type="match status" value="2"/>
</dbReference>
<organism evidence="6">
    <name type="scientific">hydrothermal vent metagenome</name>
    <dbReference type="NCBI Taxonomy" id="652676"/>
    <lineage>
        <taxon>unclassified sequences</taxon>
        <taxon>metagenomes</taxon>
        <taxon>ecological metagenomes</taxon>
    </lineage>
</organism>
<gene>
    <name evidence="6" type="ORF">MNB_SV-5-326</name>
</gene>
<dbReference type="GO" id="GO:0046872">
    <property type="term" value="F:metal ion binding"/>
    <property type="evidence" value="ECO:0007669"/>
    <property type="project" value="UniProtKB-KW"/>
</dbReference>
<dbReference type="AlphaFoldDB" id="A0A1W1EFY4"/>
<evidence type="ECO:0000256" key="2">
    <source>
        <dbReference type="ARBA" id="ARBA00022723"/>
    </source>
</evidence>
<keyword evidence="2" id="KW-0479">Metal-binding</keyword>
<name>A0A1W1EFY4_9ZZZZ</name>
<dbReference type="EMBL" id="FPKX01000067">
    <property type="protein sequence ID" value="SFZ98921.1"/>
    <property type="molecule type" value="Genomic_DNA"/>
</dbReference>
<dbReference type="PROSITE" id="PS51379">
    <property type="entry name" value="4FE4S_FER_2"/>
    <property type="match status" value="3"/>
</dbReference>
<feature type="domain" description="4Fe-4S ferredoxin-type" evidence="5">
    <location>
        <begin position="420"/>
        <end position="449"/>
    </location>
</feature>
<dbReference type="SUPFAM" id="SSF54862">
    <property type="entry name" value="4Fe-4S ferredoxins"/>
    <property type="match status" value="1"/>
</dbReference>
<dbReference type="Pfam" id="PF13237">
    <property type="entry name" value="Fer4_10"/>
    <property type="match status" value="1"/>
</dbReference>
<evidence type="ECO:0000256" key="3">
    <source>
        <dbReference type="ARBA" id="ARBA00023004"/>
    </source>
</evidence>
<dbReference type="InterPro" id="IPR017900">
    <property type="entry name" value="4Fe4S_Fe_S_CS"/>
</dbReference>
<sequence length="567" mass="63924">MQEFVYYNSTPLDFPLPETIKVTSDPSQILNNDFIVSNSASVEAEVTAQEINFYMRNTKDAISEQIKNIEKLYEINAIRFDLSQDMPYEQEVDNRVLLVASEEQEKEFAEKMIADEFDLYVVRPELVIAIDGHIGALEVTIVSNNKEVPVNVSQIVWFDHDEIAVEQSGSFDPVESSVEDVLSILRKNIAHYSFRKMTVYDKTICQYHERREEICSKCEEVCPTVAIVKHDETKTLEFSQIDCHGCGGCISVCPSGALDYAPSNRDSISEISKEIRGHIPLIIPRNMNIENLNIELKENVLPLAVEGEKFLHEGTFLTLAQESGSQIVFYSDFISKGSRDSIDILNQIYQKKYGVDAVIIAMNETELKEALEVVNFVENSRYTFNESGAKKREIFAIRLRNIVGEDDLGVVTTGEHVHYGRVRVNEDKCTLCLVCVGACNVDALIANTEDNTLRINSSVCTMCGYCEVSCPEADCLDIVKDVIELKPSWFKEEVLAKDTLFECVECGKPFATTKAISKIAEMMAPIFAVDPIKERTLYCCADCKPKIMMESYAANRDQYNNPTVEGR</sequence>
<evidence type="ECO:0000313" key="6">
    <source>
        <dbReference type="EMBL" id="SFZ98921.1"/>
    </source>
</evidence>
<dbReference type="InterPro" id="IPR050157">
    <property type="entry name" value="PSI_iron-sulfur_center"/>
</dbReference>
<feature type="domain" description="4Fe-4S ferredoxin-type" evidence="5">
    <location>
        <begin position="234"/>
        <end position="263"/>
    </location>
</feature>
<evidence type="ECO:0000256" key="1">
    <source>
        <dbReference type="ARBA" id="ARBA00022485"/>
    </source>
</evidence>
<keyword evidence="3" id="KW-0408">Iron</keyword>
<dbReference type="PANTHER" id="PTHR24960">
    <property type="entry name" value="PHOTOSYSTEM I IRON-SULFUR CENTER-RELATED"/>
    <property type="match status" value="1"/>
</dbReference>
<dbReference type="Pfam" id="PF13187">
    <property type="entry name" value="Fer4_9"/>
    <property type="match status" value="1"/>
</dbReference>